<gene>
    <name evidence="4" type="ORF">MSLAZ_0932</name>
</gene>
<evidence type="ECO:0000256" key="2">
    <source>
        <dbReference type="SAM" id="Phobius"/>
    </source>
</evidence>
<accession>A0A0E3S5K6</accession>
<evidence type="ECO:0000259" key="3">
    <source>
        <dbReference type="Pfam" id="PF24034"/>
    </source>
</evidence>
<evidence type="ECO:0000313" key="4">
    <source>
        <dbReference type="EMBL" id="AKB74193.1"/>
    </source>
</evidence>
<dbReference type="Gene3D" id="1.10.10.10">
    <property type="entry name" value="Winged helix-like DNA-binding domain superfamily/Winged helix DNA-binding domain"/>
    <property type="match status" value="1"/>
</dbReference>
<feature type="region of interest" description="Disordered" evidence="1">
    <location>
        <begin position="159"/>
        <end position="211"/>
    </location>
</feature>
<dbReference type="Proteomes" id="UP000033072">
    <property type="component" value="Chromosome"/>
</dbReference>
<keyword evidence="2" id="KW-0472">Membrane</keyword>
<dbReference type="EMBL" id="CP009515">
    <property type="protein sequence ID" value="AKB74193.1"/>
    <property type="molecule type" value="Genomic_DNA"/>
</dbReference>
<dbReference type="InterPro" id="IPR008969">
    <property type="entry name" value="CarboxyPept-like_regulatory"/>
</dbReference>
<protein>
    <recommendedName>
        <fullName evidence="3">DUF7343 domain-containing protein</fullName>
    </recommendedName>
</protein>
<dbReference type="STRING" id="1434111.MSLAZ_0932"/>
<dbReference type="SUPFAM" id="SSF46785">
    <property type="entry name" value="Winged helix' DNA-binding domain"/>
    <property type="match status" value="1"/>
</dbReference>
<dbReference type="InterPro" id="IPR036388">
    <property type="entry name" value="WH-like_DNA-bd_sf"/>
</dbReference>
<keyword evidence="5" id="KW-1185">Reference proteome</keyword>
<dbReference type="HOGENOM" id="CLU_062160_0_0_2"/>
<dbReference type="InterPro" id="IPR036390">
    <property type="entry name" value="WH_DNA-bd_sf"/>
</dbReference>
<feature type="domain" description="DUF7343" evidence="3">
    <location>
        <begin position="288"/>
        <end position="347"/>
    </location>
</feature>
<organism evidence="4 5">
    <name type="scientific">Methanosarcina lacustris Z-7289</name>
    <dbReference type="NCBI Taxonomy" id="1434111"/>
    <lineage>
        <taxon>Archaea</taxon>
        <taxon>Methanobacteriati</taxon>
        <taxon>Methanobacteriota</taxon>
        <taxon>Stenosarchaea group</taxon>
        <taxon>Methanomicrobia</taxon>
        <taxon>Methanosarcinales</taxon>
        <taxon>Methanosarcinaceae</taxon>
        <taxon>Methanosarcina</taxon>
    </lineage>
</organism>
<proteinExistence type="predicted"/>
<reference evidence="4 5" key="1">
    <citation type="submission" date="2014-07" db="EMBL/GenBank/DDBJ databases">
        <title>Methanogenic archaea and the global carbon cycle.</title>
        <authorList>
            <person name="Henriksen J.R."/>
            <person name="Luke J."/>
            <person name="Reinhart S."/>
            <person name="Benedict M.N."/>
            <person name="Youngblut N.D."/>
            <person name="Metcalf M.E."/>
            <person name="Whitaker R.J."/>
            <person name="Metcalf W.W."/>
        </authorList>
    </citation>
    <scope>NUCLEOTIDE SEQUENCE [LARGE SCALE GENOMIC DNA]</scope>
    <source>
        <strain evidence="4 5">Z-7289</strain>
    </source>
</reference>
<dbReference type="KEGG" id="mls:MSLAZ_0932"/>
<name>A0A0E3S5K6_9EURY</name>
<evidence type="ECO:0000313" key="5">
    <source>
        <dbReference type="Proteomes" id="UP000033072"/>
    </source>
</evidence>
<dbReference type="SUPFAM" id="SSF49464">
    <property type="entry name" value="Carboxypeptidase regulatory domain-like"/>
    <property type="match status" value="1"/>
</dbReference>
<dbReference type="InterPro" id="IPR055767">
    <property type="entry name" value="DUF7343"/>
</dbReference>
<feature type="transmembrane region" description="Helical" evidence="2">
    <location>
        <begin position="131"/>
        <end position="150"/>
    </location>
</feature>
<dbReference type="Pfam" id="PF24034">
    <property type="entry name" value="DUF7343"/>
    <property type="match status" value="1"/>
</dbReference>
<keyword evidence="2" id="KW-1133">Transmembrane helix</keyword>
<dbReference type="AlphaFoldDB" id="A0A0E3S5K6"/>
<feature type="region of interest" description="Disordered" evidence="1">
    <location>
        <begin position="233"/>
        <end position="258"/>
    </location>
</feature>
<dbReference type="PATRIC" id="fig|1434111.4.peg.1189"/>
<evidence type="ECO:0000256" key="1">
    <source>
        <dbReference type="SAM" id="MobiDB-lite"/>
    </source>
</evidence>
<keyword evidence="2" id="KW-0812">Transmembrane</keyword>
<sequence>MCIQGNALAATIHGTAYEWDNFKPLENSVIEINSTPEQYLVATDAKYSFNLTPGTYLITANYFEEDTLVYRAKEEVIVSDKGEYVHDLLLFPVYQEDLLDQGDFGNVDLNFEKVEPQSQAETKSQTSSQNIVLTFALLSICILLLAGYFLNKRKRNTPEKAADSQGETENLNESEPENITIDVETSERAEPSKVGSIEVSETDYEPPESLNIEEPIGKIDETEMPVQQNVKLPEDATASINPSSEDRNSSSEDINSSYEDINSSYEEEFEFDTLISDDLENPEALLPDDLKEILNLIRANGNRITQRELRKKSPYSESKVSLMLSDLEERGLVEKFKRGRGNIIRIPDEEAIKQAESLSRKESGGDDTS</sequence>